<accession>A0A0F9S8B1</accession>
<comment type="caution">
    <text evidence="3">The sequence shown here is derived from an EMBL/GenBank/DDBJ whole genome shotgun (WGS) entry which is preliminary data.</text>
</comment>
<dbReference type="SUPFAM" id="SSF52833">
    <property type="entry name" value="Thioredoxin-like"/>
    <property type="match status" value="1"/>
</dbReference>
<organism evidence="3">
    <name type="scientific">marine sediment metagenome</name>
    <dbReference type="NCBI Taxonomy" id="412755"/>
    <lineage>
        <taxon>unclassified sequences</taxon>
        <taxon>metagenomes</taxon>
        <taxon>ecological metagenomes</taxon>
    </lineage>
</organism>
<dbReference type="EMBL" id="LAZR01002789">
    <property type="protein sequence ID" value="KKN25603.1"/>
    <property type="molecule type" value="Genomic_DNA"/>
</dbReference>
<reference evidence="3" key="1">
    <citation type="journal article" date="2015" name="Nature">
        <title>Complex archaea that bridge the gap between prokaryotes and eukaryotes.</title>
        <authorList>
            <person name="Spang A."/>
            <person name="Saw J.H."/>
            <person name="Jorgensen S.L."/>
            <person name="Zaremba-Niedzwiedzka K."/>
            <person name="Martijn J."/>
            <person name="Lind A.E."/>
            <person name="van Eijk R."/>
            <person name="Schleper C."/>
            <person name="Guy L."/>
            <person name="Ettema T.J."/>
        </authorList>
    </citation>
    <scope>NUCLEOTIDE SEQUENCE</scope>
</reference>
<gene>
    <name evidence="3" type="ORF">LCGC14_0883100</name>
</gene>
<feature type="transmembrane region" description="Helical" evidence="2">
    <location>
        <begin position="12"/>
        <end position="30"/>
    </location>
</feature>
<evidence type="ECO:0000313" key="3">
    <source>
        <dbReference type="EMBL" id="KKN25603.1"/>
    </source>
</evidence>
<evidence type="ECO:0000256" key="1">
    <source>
        <dbReference type="ARBA" id="ARBA00010996"/>
    </source>
</evidence>
<name>A0A0F9S8B1_9ZZZZ</name>
<proteinExistence type="inferred from homology"/>
<evidence type="ECO:0008006" key="4">
    <source>
        <dbReference type="Google" id="ProtNLM"/>
    </source>
</evidence>
<sequence>MKRSVSKLNSKLFLVLYLVVVVIILVLWMSRLDIAQPDRRVIPESLKPILISPPKALPQFILTTDSGGLLTNTSVMERWSFVYFTHPNCQPDCSIVYSVLENLKELFASQSTQFFLVNFMSSEKESVFSSSLSVYSASKKVLQPVMASFNFLYIDPKDYGDTDKVEQQQYIYLIDPRGRAYAVFKPPFSSFFIQKQFFELRRFYALTE</sequence>
<dbReference type="AlphaFoldDB" id="A0A0F9S8B1"/>
<evidence type="ECO:0000256" key="2">
    <source>
        <dbReference type="SAM" id="Phobius"/>
    </source>
</evidence>
<keyword evidence="2" id="KW-1133">Transmembrane helix</keyword>
<dbReference type="Pfam" id="PF02630">
    <property type="entry name" value="SCO1-SenC"/>
    <property type="match status" value="1"/>
</dbReference>
<keyword evidence="2" id="KW-0812">Transmembrane</keyword>
<protein>
    <recommendedName>
        <fullName evidence="4">Thioredoxin domain-containing protein</fullName>
    </recommendedName>
</protein>
<dbReference type="InterPro" id="IPR003782">
    <property type="entry name" value="SCO1/SenC"/>
</dbReference>
<keyword evidence="2" id="KW-0472">Membrane</keyword>
<dbReference type="InterPro" id="IPR036249">
    <property type="entry name" value="Thioredoxin-like_sf"/>
</dbReference>
<comment type="similarity">
    <text evidence="1">Belongs to the SCO1/2 family.</text>
</comment>
<dbReference type="Gene3D" id="3.40.30.10">
    <property type="entry name" value="Glutaredoxin"/>
    <property type="match status" value="1"/>
</dbReference>